<comment type="caution">
    <text evidence="1">The sequence shown here is derived from an EMBL/GenBank/DDBJ whole genome shotgun (WGS) entry which is preliminary data.</text>
</comment>
<dbReference type="Proteomes" id="UP000480303">
    <property type="component" value="Unassembled WGS sequence"/>
</dbReference>
<dbReference type="AlphaFoldDB" id="A0A6A0BDT8"/>
<keyword evidence="2" id="KW-1185">Reference proteome</keyword>
<organism evidence="1 2">
    <name type="scientific">Pseudolactococcus hodotermopsidis</name>
    <dbReference type="NCBI Taxonomy" id="2709157"/>
    <lineage>
        <taxon>Bacteria</taxon>
        <taxon>Bacillati</taxon>
        <taxon>Bacillota</taxon>
        <taxon>Bacilli</taxon>
        <taxon>Lactobacillales</taxon>
        <taxon>Streptococcaceae</taxon>
        <taxon>Pseudolactococcus</taxon>
    </lineage>
</organism>
<reference evidence="1 2" key="1">
    <citation type="submission" date="2020-02" db="EMBL/GenBank/DDBJ databases">
        <title>Draft genome sequence of Lactococcus sp. Hs30E4-3.</title>
        <authorList>
            <person name="Noda S."/>
            <person name="Yuki M."/>
            <person name="Ohkuma M."/>
        </authorList>
    </citation>
    <scope>NUCLEOTIDE SEQUENCE [LARGE SCALE GENOMIC DNA]</scope>
    <source>
        <strain evidence="1 2">Hs30E4-3</strain>
    </source>
</reference>
<name>A0A6A0BDT8_9LACT</name>
<accession>A0A6A0BDT8</accession>
<protein>
    <submittedName>
        <fullName evidence="1">Uncharacterized protein</fullName>
    </submittedName>
</protein>
<dbReference type="EMBL" id="BLLI01000026">
    <property type="protein sequence ID" value="GFH42508.1"/>
    <property type="molecule type" value="Genomic_DNA"/>
</dbReference>
<gene>
    <name evidence="1" type="ORF">Hs30E_10590</name>
</gene>
<evidence type="ECO:0000313" key="2">
    <source>
        <dbReference type="Proteomes" id="UP000480303"/>
    </source>
</evidence>
<proteinExistence type="predicted"/>
<dbReference type="RefSeq" id="WP_172208605.1">
    <property type="nucleotide sequence ID" value="NZ_BLLI01000026.1"/>
</dbReference>
<sequence length="629" mass="71197">METVKELIHGSVGLLGNNGIASAEFSRPHYPTCVVYFGERSSKYHRDLLEDITRGWGGNADYIKFYTVENVDSRNIKDALSGSDLTAFDVKTQITDLLSSQNVFTDMTRIALYCVVDTTDVKSAEEFGKWYSTINFVEDTIGVSTLSMLMVILNESLQMTALAKGIKNKIRDLYQDENVGGKNTHLYDSVFVFGNRLKNGSFIKIDPTESDYANFNLFADIVLLTNTRCPDYNDRRAHLYGSGKPALTAAYGFVQKPMAEIVMISLTIIMSKLKGLLATQTVDADMLTNALEINKGRSEVYERFYSEIKELLPPREFMNWLPGKATPDRTFDEFNRTTDGCLQKFLEQNHFEVVDAELLNRSDFVTKEIVALLSGALNAAQLVNGISNEVRRTVFDKAEIALGNPDKLQVQAAIDMKVKKAIAIELRAKSNDALTAAVQKAETCMEQFKQLCSELEKMFAVGEEGTRKNLTTFYGDKIQRYFNDTSKLNALFQSILKIENDKAAMLQILLEAIEVFFESDPVYKLSFSEELIERLGNVDTEKRAQEFIGQELIKNLDERVSYFSKHVFQTRTFEAYLLNTKGTNNNLLFRYLNDRAIPPEVTRTFFNTCNNDMAESIWFYACSVDNLSL</sequence>
<evidence type="ECO:0000313" key="1">
    <source>
        <dbReference type="EMBL" id="GFH42508.1"/>
    </source>
</evidence>